<organism evidence="1 2">
    <name type="scientific">Magnetospirillum sulfuroxidans</name>
    <dbReference type="NCBI Taxonomy" id="611300"/>
    <lineage>
        <taxon>Bacteria</taxon>
        <taxon>Pseudomonadati</taxon>
        <taxon>Pseudomonadota</taxon>
        <taxon>Alphaproteobacteria</taxon>
        <taxon>Rhodospirillales</taxon>
        <taxon>Rhodospirillaceae</taxon>
        <taxon>Magnetospirillum</taxon>
    </lineage>
</organism>
<proteinExistence type="predicted"/>
<accession>A0ABS5I8S7</accession>
<name>A0ABS5I8S7_9PROT</name>
<keyword evidence="2" id="KW-1185">Reference proteome</keyword>
<gene>
    <name evidence="1" type="ORF">KEC16_03745</name>
</gene>
<dbReference type="RefSeq" id="WP_211546279.1">
    <property type="nucleotide sequence ID" value="NZ_JAGTUF010000001.1"/>
</dbReference>
<comment type="caution">
    <text evidence="1">The sequence shown here is derived from an EMBL/GenBank/DDBJ whole genome shotgun (WGS) entry which is preliminary data.</text>
</comment>
<evidence type="ECO:0000313" key="2">
    <source>
        <dbReference type="Proteomes" id="UP000680714"/>
    </source>
</evidence>
<reference evidence="1 2" key="1">
    <citation type="submission" date="2021-04" db="EMBL/GenBank/DDBJ databases">
        <title>Magnetospirillum sulfuroxidans sp. nov., a facultative chemolithoautotrophic sulfur-oxidizing alphaproteobacterium isolated from freshwater sediment and proposals for Paramagetospirillum gen. nov., and Magnetospirillaceae fam. nov.</title>
        <authorList>
            <person name="Koziaeva V."/>
            <person name="Geelhoed J.S."/>
            <person name="Sorokin D.Y."/>
            <person name="Grouzdev D.S."/>
        </authorList>
    </citation>
    <scope>NUCLEOTIDE SEQUENCE [LARGE SCALE GENOMIC DNA]</scope>
    <source>
        <strain evidence="1 2">J10</strain>
    </source>
</reference>
<dbReference type="EMBL" id="JAGTUF010000001">
    <property type="protein sequence ID" value="MBR9970824.1"/>
    <property type="molecule type" value="Genomic_DNA"/>
</dbReference>
<protein>
    <submittedName>
        <fullName evidence="1">Uncharacterized protein</fullName>
    </submittedName>
</protein>
<sequence>MTAPHPVQPYLRAGEHCVAELVVVLADGQIRVFPLTVAALASHAAEATALLRGHIQRGNHDQ</sequence>
<dbReference type="Proteomes" id="UP000680714">
    <property type="component" value="Unassembled WGS sequence"/>
</dbReference>
<evidence type="ECO:0000313" key="1">
    <source>
        <dbReference type="EMBL" id="MBR9970824.1"/>
    </source>
</evidence>